<dbReference type="Gene3D" id="3.40.1350.10">
    <property type="match status" value="1"/>
</dbReference>
<dbReference type="InterPro" id="IPR011856">
    <property type="entry name" value="tRNA_endonuc-like_dom_sf"/>
</dbReference>
<sequence>MSRHVCLVSDQAVPNITPVLDPDTRPAAVTLVTAPEMERQARWLKKVLREACGVPVDRWPVADAWDAEHLLGRFMELLETHDDLVLNATCGTRPMSIAAFEAFRAYERPVFYVHPFTDELFWLHPHDRSRHQLADRIKLRHFLLACGAEIKASADIRIPPAYRELTAYLVLRVEDFAGALRVLNWYAASARETLESEPLRSEYLHRPEFLELLSRFQAVDALRIRHGRLVFPDENARFFVNGGWLEEHVFSQVQQLRRRLPLIQDLARNLLIARDTGHGEVENELDVVFLANNHLYLIECKTRHFHPEEADEDGPGAEAIYKLDTLKEVLGGLHGRGMLVSYLPLAEPDRRRAADLGIRVCEGRQIQDLPHILREWII</sequence>
<dbReference type="GO" id="GO:0003676">
    <property type="term" value="F:nucleic acid binding"/>
    <property type="evidence" value="ECO:0007669"/>
    <property type="project" value="InterPro"/>
</dbReference>
<dbReference type="Pfam" id="PF09002">
    <property type="entry name" value="Card1_endonuc"/>
    <property type="match status" value="1"/>
</dbReference>
<dbReference type="InterPro" id="IPR015093">
    <property type="entry name" value="Card1_endonucl_dom"/>
</dbReference>
<dbReference type="KEGG" id="meiy:MIN45_P2098"/>
<accession>A0AAU9CYC9</accession>
<dbReference type="EMBL" id="AP024718">
    <property type="protein sequence ID" value="BCX89725.1"/>
    <property type="molecule type" value="Genomic_DNA"/>
</dbReference>
<dbReference type="Gene3D" id="3.40.50.10770">
    <property type="entry name" value="Hypothetical protein VC1899 like domain (Restriction endonuclease-like)"/>
    <property type="match status" value="1"/>
</dbReference>
<evidence type="ECO:0008006" key="5">
    <source>
        <dbReference type="Google" id="ProtNLM"/>
    </source>
</evidence>
<proteinExistence type="predicted"/>
<feature type="domain" description="Card1 endonuclease" evidence="1">
    <location>
        <begin position="233"/>
        <end position="377"/>
    </location>
</feature>
<organism evidence="3 4">
    <name type="scientific">Methylomarinovum tepidoasis</name>
    <dbReference type="NCBI Taxonomy" id="2840183"/>
    <lineage>
        <taxon>Bacteria</taxon>
        <taxon>Pseudomonadati</taxon>
        <taxon>Pseudomonadota</taxon>
        <taxon>Gammaproteobacteria</taxon>
        <taxon>Methylococcales</taxon>
        <taxon>Methylothermaceae</taxon>
        <taxon>Methylomarinovum</taxon>
    </lineage>
</organism>
<dbReference type="RefSeq" id="WP_286292210.1">
    <property type="nucleotide sequence ID" value="NZ_AP024718.1"/>
</dbReference>
<reference evidence="4" key="1">
    <citation type="journal article" date="2024" name="Int. J. Syst. Evol. Microbiol.">
        <title>Methylomarinovum tepidoasis sp. nov., a moderately thermophilic methanotroph of the family Methylothermaceae isolated from a deep-sea hydrothermal field.</title>
        <authorList>
            <person name="Hirayama H."/>
            <person name="Takaki Y."/>
            <person name="Abe M."/>
            <person name="Miyazaki M."/>
            <person name="Uematsu K."/>
            <person name="Matsui Y."/>
            <person name="Takai K."/>
        </authorList>
    </citation>
    <scope>NUCLEOTIDE SEQUENCE [LARGE SCALE GENOMIC DNA]</scope>
    <source>
        <strain evidence="4">IN45</strain>
    </source>
</reference>
<dbReference type="Pfam" id="PF23400">
    <property type="entry name" value="CARF_Card1"/>
    <property type="match status" value="1"/>
</dbReference>
<evidence type="ECO:0000259" key="2">
    <source>
        <dbReference type="Pfam" id="PF23400"/>
    </source>
</evidence>
<feature type="domain" description="Card1 CARF" evidence="2">
    <location>
        <begin position="4"/>
        <end position="140"/>
    </location>
</feature>
<dbReference type="Proteomes" id="UP001321450">
    <property type="component" value="Chromosome"/>
</dbReference>
<dbReference type="InterPro" id="IPR011335">
    <property type="entry name" value="Restrct_endonuc-II-like"/>
</dbReference>
<protein>
    <recommendedName>
        <fullName evidence="5">DUF1887 family protein</fullName>
    </recommendedName>
</protein>
<name>A0AAU9CYC9_9GAMM</name>
<evidence type="ECO:0000313" key="4">
    <source>
        <dbReference type="Proteomes" id="UP001321450"/>
    </source>
</evidence>
<dbReference type="SUPFAM" id="SSF52980">
    <property type="entry name" value="Restriction endonuclease-like"/>
    <property type="match status" value="1"/>
</dbReference>
<evidence type="ECO:0000259" key="1">
    <source>
        <dbReference type="Pfam" id="PF09002"/>
    </source>
</evidence>
<evidence type="ECO:0000313" key="3">
    <source>
        <dbReference type="EMBL" id="BCX89725.1"/>
    </source>
</evidence>
<dbReference type="AlphaFoldDB" id="A0AAU9CYC9"/>
<dbReference type="Gene3D" id="1.10.10.680">
    <property type="entry name" value="Hypothetical protein VC1899 (Restriction endonuclease-like)"/>
    <property type="match status" value="1"/>
</dbReference>
<dbReference type="InterPro" id="IPR056339">
    <property type="entry name" value="CARF_Card1"/>
</dbReference>
<gene>
    <name evidence="3" type="ORF">MIN45_P2098</name>
</gene>
<dbReference type="CDD" id="cd22364">
    <property type="entry name" value="VC1899-like"/>
    <property type="match status" value="1"/>
</dbReference>
<keyword evidence="4" id="KW-1185">Reference proteome</keyword>